<accession>A0A6A6YKS8</accession>
<reference evidence="2 4" key="1">
    <citation type="journal article" date="2020" name="Stud. Mycol.">
        <title>101 Dothideomycetes genomes: a test case for predicting lifestyles and emergence of pathogens.</title>
        <authorList>
            <person name="Haridas S."/>
            <person name="Albert R."/>
            <person name="Binder M."/>
            <person name="Bloem J."/>
            <person name="Labutti K."/>
            <person name="Salamov A."/>
            <person name="Andreopoulos B."/>
            <person name="Baker S."/>
            <person name="Barry K."/>
            <person name="Bills G."/>
            <person name="Bluhm B."/>
            <person name="Cannon C."/>
            <person name="Castanera R."/>
            <person name="Culley D."/>
            <person name="Daum C."/>
            <person name="Ezra D."/>
            <person name="Gonzalez J."/>
            <person name="Henrissat B."/>
            <person name="Kuo A."/>
            <person name="Liang C."/>
            <person name="Lipzen A."/>
            <person name="Lutzoni F."/>
            <person name="Magnuson J."/>
            <person name="Mondo S."/>
            <person name="Nolan M."/>
            <person name="Ohm R."/>
            <person name="Pangilinan J."/>
            <person name="Park H.-J."/>
            <person name="Ramirez L."/>
            <person name="Alfaro M."/>
            <person name="Sun H."/>
            <person name="Tritt A."/>
            <person name="Yoshinaga Y."/>
            <person name="Zwiers L.-H."/>
            <person name="Turgeon B."/>
            <person name="Goodwin S."/>
            <person name="Spatafora J."/>
            <person name="Crous P."/>
            <person name="Grigoriev I."/>
        </authorList>
    </citation>
    <scope>NUCLEOTIDE SEQUENCE</scope>
    <source>
        <strain evidence="2 4">CBS 304.34</strain>
    </source>
</reference>
<protein>
    <submittedName>
        <fullName evidence="2 4">Uncharacterized protein</fullName>
    </submittedName>
</protein>
<evidence type="ECO:0000313" key="3">
    <source>
        <dbReference type="Proteomes" id="UP000504636"/>
    </source>
</evidence>
<evidence type="ECO:0000313" key="4">
    <source>
        <dbReference type="RefSeq" id="XP_033576102.1"/>
    </source>
</evidence>
<feature type="compositionally biased region" description="Low complexity" evidence="1">
    <location>
        <begin position="33"/>
        <end position="44"/>
    </location>
</feature>
<reference evidence="4" key="3">
    <citation type="submission" date="2025-04" db="UniProtKB">
        <authorList>
            <consortium name="RefSeq"/>
        </authorList>
    </citation>
    <scope>IDENTIFICATION</scope>
    <source>
        <strain evidence="4">CBS 304.34</strain>
    </source>
</reference>
<dbReference type="GeneID" id="54461076"/>
<name>A0A6A6YKS8_9PEZI</name>
<organism evidence="2">
    <name type="scientific">Mytilinidion resinicola</name>
    <dbReference type="NCBI Taxonomy" id="574789"/>
    <lineage>
        <taxon>Eukaryota</taxon>
        <taxon>Fungi</taxon>
        <taxon>Dikarya</taxon>
        <taxon>Ascomycota</taxon>
        <taxon>Pezizomycotina</taxon>
        <taxon>Dothideomycetes</taxon>
        <taxon>Pleosporomycetidae</taxon>
        <taxon>Mytilinidiales</taxon>
        <taxon>Mytilinidiaceae</taxon>
        <taxon>Mytilinidion</taxon>
    </lineage>
</organism>
<dbReference type="Proteomes" id="UP000504636">
    <property type="component" value="Unplaced"/>
</dbReference>
<feature type="compositionally biased region" description="Polar residues" evidence="1">
    <location>
        <begin position="22"/>
        <end position="32"/>
    </location>
</feature>
<keyword evidence="3" id="KW-1185">Reference proteome</keyword>
<evidence type="ECO:0000256" key="1">
    <source>
        <dbReference type="SAM" id="MobiDB-lite"/>
    </source>
</evidence>
<evidence type="ECO:0000313" key="2">
    <source>
        <dbReference type="EMBL" id="KAF2809138.1"/>
    </source>
</evidence>
<dbReference type="RefSeq" id="XP_033576102.1">
    <property type="nucleotide sequence ID" value="XM_033720183.1"/>
</dbReference>
<feature type="region of interest" description="Disordered" evidence="1">
    <location>
        <begin position="22"/>
        <end position="70"/>
    </location>
</feature>
<sequence length="102" mass="10542">MAGVSTGTPAVERTIVVLNNPIQFTGTAPDRSTGQAGTPTATQGSISLVPDSQPAPEDAPMSTPEEEAVYGEGTGVRPWYTGLVGVPFSQQLDGGHLGAFRW</sequence>
<reference evidence="4" key="2">
    <citation type="submission" date="2020-04" db="EMBL/GenBank/DDBJ databases">
        <authorList>
            <consortium name="NCBI Genome Project"/>
        </authorList>
    </citation>
    <scope>NUCLEOTIDE SEQUENCE</scope>
    <source>
        <strain evidence="4">CBS 304.34</strain>
    </source>
</reference>
<gene>
    <name evidence="2 4" type="ORF">BDZ99DRAFT_463944</name>
</gene>
<dbReference type="EMBL" id="MU003702">
    <property type="protein sequence ID" value="KAF2809138.1"/>
    <property type="molecule type" value="Genomic_DNA"/>
</dbReference>
<dbReference type="AlphaFoldDB" id="A0A6A6YKS8"/>
<proteinExistence type="predicted"/>